<dbReference type="Pfam" id="PF13393">
    <property type="entry name" value="tRNA-synt_His"/>
    <property type="match status" value="1"/>
</dbReference>
<dbReference type="RefSeq" id="WP_249313766.1">
    <property type="nucleotide sequence ID" value="NZ_JACRSU010000005.1"/>
</dbReference>
<dbReference type="Gene3D" id="3.30.930.10">
    <property type="entry name" value="Bira Bifunctional Protein, Domain 2"/>
    <property type="match status" value="1"/>
</dbReference>
<evidence type="ECO:0000313" key="2">
    <source>
        <dbReference type="EMBL" id="MBC8541773.1"/>
    </source>
</evidence>
<organism evidence="2 3">
    <name type="scientific">Congzhengia minquanensis</name>
    <dbReference type="NCBI Taxonomy" id="2763657"/>
    <lineage>
        <taxon>Bacteria</taxon>
        <taxon>Bacillati</taxon>
        <taxon>Bacillota</taxon>
        <taxon>Clostridia</taxon>
        <taxon>Eubacteriales</taxon>
        <taxon>Oscillospiraceae</taxon>
        <taxon>Congzhengia</taxon>
    </lineage>
</organism>
<accession>A0A926HZT2</accession>
<keyword evidence="2" id="KW-0328">Glycosyltransferase</keyword>
<keyword evidence="3" id="KW-1185">Reference proteome</keyword>
<dbReference type="EMBL" id="JACRSU010000005">
    <property type="protein sequence ID" value="MBC8541773.1"/>
    <property type="molecule type" value="Genomic_DNA"/>
</dbReference>
<dbReference type="PANTHER" id="PTHR11476:SF7">
    <property type="entry name" value="HISTIDINE--TRNA LIGASE"/>
    <property type="match status" value="1"/>
</dbReference>
<dbReference type="PANTHER" id="PTHR11476">
    <property type="entry name" value="HISTIDYL-TRNA SYNTHETASE"/>
    <property type="match status" value="1"/>
</dbReference>
<dbReference type="GO" id="GO:0016757">
    <property type="term" value="F:glycosyltransferase activity"/>
    <property type="evidence" value="ECO:0007669"/>
    <property type="project" value="UniProtKB-KW"/>
</dbReference>
<reference evidence="2" key="1">
    <citation type="submission" date="2020-08" db="EMBL/GenBank/DDBJ databases">
        <title>Genome public.</title>
        <authorList>
            <person name="Liu C."/>
            <person name="Sun Q."/>
        </authorList>
    </citation>
    <scope>NUCLEOTIDE SEQUENCE</scope>
    <source>
        <strain evidence="2">H8</strain>
    </source>
</reference>
<feature type="domain" description="Class II Histidinyl-tRNA synthetase (HisRS)-like catalytic core" evidence="1">
    <location>
        <begin position="14"/>
        <end position="304"/>
    </location>
</feature>
<dbReference type="InterPro" id="IPR045864">
    <property type="entry name" value="aa-tRNA-synth_II/BPL/LPL"/>
</dbReference>
<dbReference type="AlphaFoldDB" id="A0A926HZT2"/>
<dbReference type="SUPFAM" id="SSF55681">
    <property type="entry name" value="Class II aaRS and biotin synthetases"/>
    <property type="match status" value="1"/>
</dbReference>
<dbReference type="InterPro" id="IPR041715">
    <property type="entry name" value="HisRS-like_core"/>
</dbReference>
<gene>
    <name evidence="2" type="ORF">H8698_12365</name>
</gene>
<keyword evidence="2" id="KW-0808">Transferase</keyword>
<dbReference type="GO" id="GO:0140096">
    <property type="term" value="F:catalytic activity, acting on a protein"/>
    <property type="evidence" value="ECO:0007669"/>
    <property type="project" value="UniProtKB-ARBA"/>
</dbReference>
<name>A0A926HZT2_9FIRM</name>
<comment type="caution">
    <text evidence="2">The sequence shown here is derived from an EMBL/GenBank/DDBJ whole genome shotgun (WGS) entry which is preliminary data.</text>
</comment>
<evidence type="ECO:0000259" key="1">
    <source>
        <dbReference type="Pfam" id="PF13393"/>
    </source>
</evidence>
<proteinExistence type="predicted"/>
<protein>
    <submittedName>
        <fullName evidence="2">ATP phosphoribosyltransferase regulatory subunit</fullName>
    </submittedName>
</protein>
<evidence type="ECO:0000313" key="3">
    <source>
        <dbReference type="Proteomes" id="UP000611762"/>
    </source>
</evidence>
<sequence length="373" mass="40858">MKQTANSAKSGPAALQGLKELYREFGYTQFKMSKFEEYDTYVQIKDFLISDKVITFTDTNGKLLAMKPDVTVSIIKNSDDAQTFVQKVYYNENVYRVSGGAHAFKEIMQAGLECIGSIDTYNICEVIMLAVKSLEFISPNFVLDISHMGFVSGFLSAAGFTAEETAAALNAVSEKNVPELVNVCEKKGLSKKLTEKITGLVSVYGPVKDVIKKLDQLCINDEMKAAADILSAICDALTECGLDDNVQLDFSVVNDMNYYNGIVFRGYIEGIPAGVLSGGQYDKLMHKMGKYADAIGFAVYLDQLERLVGGEDGFDADVLLTYDDTCTPASVLKKAREITKAGETVLVQKNAPDKIRCRKKIVLKKGGTQVENG</sequence>
<dbReference type="Proteomes" id="UP000611762">
    <property type="component" value="Unassembled WGS sequence"/>
</dbReference>